<organism evidence="1 2">
    <name type="scientific">Ceratodon purpureus</name>
    <name type="common">Fire moss</name>
    <name type="synonym">Dicranum purpureum</name>
    <dbReference type="NCBI Taxonomy" id="3225"/>
    <lineage>
        <taxon>Eukaryota</taxon>
        <taxon>Viridiplantae</taxon>
        <taxon>Streptophyta</taxon>
        <taxon>Embryophyta</taxon>
        <taxon>Bryophyta</taxon>
        <taxon>Bryophytina</taxon>
        <taxon>Bryopsida</taxon>
        <taxon>Dicranidae</taxon>
        <taxon>Pseudoditrichales</taxon>
        <taxon>Ditrichaceae</taxon>
        <taxon>Ceratodon</taxon>
    </lineage>
</organism>
<sequence>MAPLDRARPEINPQEPRRMLHAHAVAESEPNHRVRSLQINLSQVKLRWMRLSHVAHHHDASSMICPCPLFLLSHRWSHLGCGGTIEHDISCVAVGPGCLGLRQL</sequence>
<keyword evidence="2" id="KW-1185">Reference proteome</keyword>
<dbReference type="EMBL" id="CM026433">
    <property type="protein sequence ID" value="KAG0555352.1"/>
    <property type="molecule type" value="Genomic_DNA"/>
</dbReference>
<comment type="caution">
    <text evidence="1">The sequence shown here is derived from an EMBL/GenBank/DDBJ whole genome shotgun (WGS) entry which is preliminary data.</text>
</comment>
<evidence type="ECO:0000313" key="1">
    <source>
        <dbReference type="EMBL" id="KAG0555352.1"/>
    </source>
</evidence>
<gene>
    <name evidence="1" type="ORF">KC19_12G163100</name>
</gene>
<protein>
    <submittedName>
        <fullName evidence="1">Uncharacterized protein</fullName>
    </submittedName>
</protein>
<proteinExistence type="predicted"/>
<accession>A0A8T0GDQ9</accession>
<dbReference type="Proteomes" id="UP000822688">
    <property type="component" value="Chromosome 12"/>
</dbReference>
<dbReference type="AlphaFoldDB" id="A0A8T0GDQ9"/>
<evidence type="ECO:0000313" key="2">
    <source>
        <dbReference type="Proteomes" id="UP000822688"/>
    </source>
</evidence>
<reference evidence="1" key="1">
    <citation type="submission" date="2020-06" db="EMBL/GenBank/DDBJ databases">
        <title>WGS assembly of Ceratodon purpureus strain R40.</title>
        <authorList>
            <person name="Carey S.B."/>
            <person name="Jenkins J."/>
            <person name="Shu S."/>
            <person name="Lovell J.T."/>
            <person name="Sreedasyam A."/>
            <person name="Maumus F."/>
            <person name="Tiley G.P."/>
            <person name="Fernandez-Pozo N."/>
            <person name="Barry K."/>
            <person name="Chen C."/>
            <person name="Wang M."/>
            <person name="Lipzen A."/>
            <person name="Daum C."/>
            <person name="Saski C.A."/>
            <person name="Payton A.C."/>
            <person name="Mcbreen J.C."/>
            <person name="Conrad R.E."/>
            <person name="Kollar L.M."/>
            <person name="Olsson S."/>
            <person name="Huttunen S."/>
            <person name="Landis J.B."/>
            <person name="Wickett N.J."/>
            <person name="Johnson M.G."/>
            <person name="Rensing S.A."/>
            <person name="Grimwood J."/>
            <person name="Schmutz J."/>
            <person name="Mcdaniel S.F."/>
        </authorList>
    </citation>
    <scope>NUCLEOTIDE SEQUENCE</scope>
    <source>
        <strain evidence="1">R40</strain>
    </source>
</reference>
<name>A0A8T0GDQ9_CERPU</name>